<feature type="signal peptide" evidence="1">
    <location>
        <begin position="1"/>
        <end position="21"/>
    </location>
</feature>
<dbReference type="Proteomes" id="UP001497644">
    <property type="component" value="Chromosome 7"/>
</dbReference>
<dbReference type="PANTHER" id="PTHR11257">
    <property type="entry name" value="CHEMOSENSORY PROTEIN-RELATED"/>
    <property type="match status" value="1"/>
</dbReference>
<accession>A0AAV2P4G6</accession>
<keyword evidence="1" id="KW-0732">Signal</keyword>
<feature type="chain" id="PRO_5044022077" description="Chemosensory protein" evidence="1">
    <location>
        <begin position="22"/>
        <end position="109"/>
    </location>
</feature>
<gene>
    <name evidence="2" type="ORF">LPLAT_LOCUS12723</name>
</gene>
<dbReference type="AlphaFoldDB" id="A0AAV2P4G6"/>
<dbReference type="InterPro" id="IPR005055">
    <property type="entry name" value="A10/PebIII"/>
</dbReference>
<proteinExistence type="predicted"/>
<dbReference type="Gene3D" id="1.10.2080.10">
    <property type="entry name" value="Insect odorant-binding protein A10/Ejaculatory bulb-specific protein 3"/>
    <property type="match status" value="1"/>
</dbReference>
<evidence type="ECO:0008006" key="4">
    <source>
        <dbReference type="Google" id="ProtNLM"/>
    </source>
</evidence>
<keyword evidence="3" id="KW-1185">Reference proteome</keyword>
<dbReference type="InterPro" id="IPR036682">
    <property type="entry name" value="OS_D_A10/PebIII_sf"/>
</dbReference>
<dbReference type="Pfam" id="PF03392">
    <property type="entry name" value="OS-D"/>
    <property type="match status" value="1"/>
</dbReference>
<evidence type="ECO:0000313" key="3">
    <source>
        <dbReference type="Proteomes" id="UP001497644"/>
    </source>
</evidence>
<organism evidence="2 3">
    <name type="scientific">Lasius platythorax</name>
    <dbReference type="NCBI Taxonomy" id="488582"/>
    <lineage>
        <taxon>Eukaryota</taxon>
        <taxon>Metazoa</taxon>
        <taxon>Ecdysozoa</taxon>
        <taxon>Arthropoda</taxon>
        <taxon>Hexapoda</taxon>
        <taxon>Insecta</taxon>
        <taxon>Pterygota</taxon>
        <taxon>Neoptera</taxon>
        <taxon>Endopterygota</taxon>
        <taxon>Hymenoptera</taxon>
        <taxon>Apocrita</taxon>
        <taxon>Aculeata</taxon>
        <taxon>Formicoidea</taxon>
        <taxon>Formicidae</taxon>
        <taxon>Formicinae</taxon>
        <taxon>Lasius</taxon>
        <taxon>Lasius</taxon>
    </lineage>
</organism>
<evidence type="ECO:0000256" key="1">
    <source>
        <dbReference type="SAM" id="SignalP"/>
    </source>
</evidence>
<name>A0AAV2P4G6_9HYME</name>
<dbReference type="EMBL" id="OZ034830">
    <property type="protein sequence ID" value="CAL1687533.1"/>
    <property type="molecule type" value="Genomic_DNA"/>
</dbReference>
<dbReference type="SUPFAM" id="SSF100910">
    <property type="entry name" value="Chemosensory protein Csp2"/>
    <property type="match status" value="1"/>
</dbReference>
<evidence type="ECO:0000313" key="2">
    <source>
        <dbReference type="EMBL" id="CAL1687533.1"/>
    </source>
</evidence>
<protein>
    <recommendedName>
        <fullName evidence="4">Chemosensory protein</fullName>
    </recommendedName>
</protein>
<sequence length="109" mass="12697">MNARIIIIILVSSGLVAFCRAQDFSAYLNDKRFIDKELQCLLQTGECDGFGKQIKRVLPLVLKDNCRRCTPQQKVNLQRLIQFLQSRYPTEWRTIKGIYTSSTHFNENK</sequence>
<reference evidence="2" key="1">
    <citation type="submission" date="2024-04" db="EMBL/GenBank/DDBJ databases">
        <authorList>
            <consortium name="Molecular Ecology Group"/>
        </authorList>
    </citation>
    <scope>NUCLEOTIDE SEQUENCE</scope>
</reference>